<gene>
    <name evidence="10" type="primary">mnmE</name>
    <name evidence="10" type="synonym">trmE</name>
    <name evidence="13" type="ORF">HNP76_002665</name>
</gene>
<feature type="domain" description="TrmE-type G" evidence="12">
    <location>
        <begin position="223"/>
        <end position="381"/>
    </location>
</feature>
<evidence type="ECO:0000313" key="14">
    <source>
        <dbReference type="Proteomes" id="UP000518887"/>
    </source>
</evidence>
<dbReference type="AlphaFoldDB" id="A0A7W8LN90"/>
<feature type="binding site" evidence="10">
    <location>
        <position position="257"/>
    </location>
    <ligand>
        <name>K(+)</name>
        <dbReference type="ChEBI" id="CHEBI:29103"/>
    </ligand>
</feature>
<dbReference type="SUPFAM" id="SSF52540">
    <property type="entry name" value="P-loop containing nucleoside triphosphate hydrolases"/>
    <property type="match status" value="1"/>
</dbReference>
<sequence>MTNLKYTPEEPIAAIATALAPAALGIVRCSGKNSIELLSKIFSRPKALLEAAGNTIVYGWIFDGKSKIDEVLLSVFRAPKSFTGEDMVEISCHGGVHVVQAVYNLLLNSGFRAAEKGEFTFRAYINGKADLTKAEAVREIIDSKTDVSQSRAAGRLAGNLYETIDGVKKHIVDTLAAIEVEIEYPEDEETIADSFDSTELKKAESVLQELAASWKSEKIYQDGARVVLCGRTNAGKSSLFNALLKEDRAIVSDIEGTTRDFIESWIDFAGIPARLFDTAGLRETSDVIEAVGVERTRDLSEDADLILYLVDSKSGLNDEDKSFIQAHISRTDSKIPLILVWNKCDLSENTDSSFDVPQVRISAKKGIGLGSLSESVRSALSAGGSSERNSTGLGSERQKISVEKALESVRHALSLTEDYALDAVVQDLEDSLDALGEVTGDVTPDDVLGSIFSHFCVGK</sequence>
<feature type="binding site" evidence="10">
    <location>
        <begin position="277"/>
        <end position="280"/>
    </location>
    <ligand>
        <name>GTP</name>
        <dbReference type="ChEBI" id="CHEBI:37565"/>
    </ligand>
</feature>
<feature type="binding site" evidence="10">
    <location>
        <begin position="252"/>
        <end position="258"/>
    </location>
    <ligand>
        <name>GTP</name>
        <dbReference type="ChEBI" id="CHEBI:37565"/>
    </ligand>
</feature>
<dbReference type="Pfam" id="PF10396">
    <property type="entry name" value="TrmE_N"/>
    <property type="match status" value="1"/>
</dbReference>
<dbReference type="InterPro" id="IPR004520">
    <property type="entry name" value="GTPase_MnmE"/>
</dbReference>
<feature type="binding site" evidence="10">
    <location>
        <position position="28"/>
    </location>
    <ligand>
        <name>(6S)-5-formyl-5,6,7,8-tetrahydrofolate</name>
        <dbReference type="ChEBI" id="CHEBI:57457"/>
    </ligand>
</feature>
<dbReference type="NCBIfam" id="TIGR00231">
    <property type="entry name" value="small_GTP"/>
    <property type="match status" value="1"/>
</dbReference>
<keyword evidence="8 10" id="KW-0630">Potassium</keyword>
<comment type="similarity">
    <text evidence="1 10 11">Belongs to the TRAFAC class TrmE-Era-EngA-EngB-Septin-like GTPase superfamily. TrmE GTPase family.</text>
</comment>
<dbReference type="InterPro" id="IPR005225">
    <property type="entry name" value="Small_GTP-bd"/>
</dbReference>
<keyword evidence="3 10" id="KW-0819">tRNA processing</keyword>
<dbReference type="HAMAP" id="MF_00379">
    <property type="entry name" value="GTPase_MnmE"/>
    <property type="match status" value="1"/>
</dbReference>
<dbReference type="InterPro" id="IPR027266">
    <property type="entry name" value="TrmE/GcvT-like"/>
</dbReference>
<dbReference type="InterPro" id="IPR027368">
    <property type="entry name" value="MnmE_dom2"/>
</dbReference>
<dbReference type="InterPro" id="IPR025867">
    <property type="entry name" value="MnmE_helical"/>
</dbReference>
<evidence type="ECO:0000259" key="12">
    <source>
        <dbReference type="PROSITE" id="PS51709"/>
    </source>
</evidence>
<dbReference type="Gene3D" id="3.40.50.300">
    <property type="entry name" value="P-loop containing nucleotide triphosphate hydrolases"/>
    <property type="match status" value="1"/>
</dbReference>
<feature type="binding site" evidence="10">
    <location>
        <position position="237"/>
    </location>
    <ligand>
        <name>Mg(2+)</name>
        <dbReference type="ChEBI" id="CHEBI:18420"/>
    </ligand>
</feature>
<dbReference type="PANTHER" id="PTHR42714:SF2">
    <property type="entry name" value="TRNA MODIFICATION GTPASE GTPBP3, MITOCHONDRIAL"/>
    <property type="match status" value="1"/>
</dbReference>
<keyword evidence="5 10" id="KW-0547">Nucleotide-binding</keyword>
<protein>
    <recommendedName>
        <fullName evidence="10">tRNA modification GTPase MnmE</fullName>
        <ecNumber evidence="10">3.6.-.-</ecNumber>
    </recommendedName>
</protein>
<evidence type="ECO:0000256" key="8">
    <source>
        <dbReference type="ARBA" id="ARBA00022958"/>
    </source>
</evidence>
<evidence type="ECO:0000256" key="11">
    <source>
        <dbReference type="RuleBase" id="RU003313"/>
    </source>
</evidence>
<comment type="cofactor">
    <cofactor evidence="10">
        <name>K(+)</name>
        <dbReference type="ChEBI" id="CHEBI:29103"/>
    </cofactor>
    <text evidence="10">Binds 1 potassium ion per subunit.</text>
</comment>
<dbReference type="Gene3D" id="1.20.120.430">
    <property type="entry name" value="tRNA modification GTPase MnmE domain 2"/>
    <property type="match status" value="1"/>
</dbReference>
<dbReference type="CDD" id="cd04164">
    <property type="entry name" value="trmE"/>
    <property type="match status" value="1"/>
</dbReference>
<feature type="binding site" evidence="10">
    <location>
        <begin position="233"/>
        <end position="238"/>
    </location>
    <ligand>
        <name>GTP</name>
        <dbReference type="ChEBI" id="CHEBI:37565"/>
    </ligand>
</feature>
<evidence type="ECO:0000256" key="4">
    <source>
        <dbReference type="ARBA" id="ARBA00022723"/>
    </source>
</evidence>
<reference evidence="13 14" key="1">
    <citation type="submission" date="2020-08" db="EMBL/GenBank/DDBJ databases">
        <title>Genomic Encyclopedia of Type Strains, Phase IV (KMG-IV): sequencing the most valuable type-strain genomes for metagenomic binning, comparative biology and taxonomic classification.</title>
        <authorList>
            <person name="Goeker M."/>
        </authorList>
    </citation>
    <scope>NUCLEOTIDE SEQUENCE [LARGE SCALE GENOMIC DNA]</scope>
    <source>
        <strain evidence="13 14">DSM 103462</strain>
    </source>
</reference>
<organism evidence="13 14">
    <name type="scientific">Treponema ruminis</name>
    <dbReference type="NCBI Taxonomy" id="744515"/>
    <lineage>
        <taxon>Bacteria</taxon>
        <taxon>Pseudomonadati</taxon>
        <taxon>Spirochaetota</taxon>
        <taxon>Spirochaetia</taxon>
        <taxon>Spirochaetales</taxon>
        <taxon>Treponemataceae</taxon>
        <taxon>Treponema</taxon>
    </lineage>
</organism>
<evidence type="ECO:0000256" key="10">
    <source>
        <dbReference type="HAMAP-Rule" id="MF_00379"/>
    </source>
</evidence>
<evidence type="ECO:0000256" key="7">
    <source>
        <dbReference type="ARBA" id="ARBA00022842"/>
    </source>
</evidence>
<evidence type="ECO:0000256" key="3">
    <source>
        <dbReference type="ARBA" id="ARBA00022694"/>
    </source>
</evidence>
<dbReference type="GO" id="GO:0046872">
    <property type="term" value="F:metal ion binding"/>
    <property type="evidence" value="ECO:0007669"/>
    <property type="project" value="UniProtKB-KW"/>
</dbReference>
<dbReference type="NCBIfam" id="TIGR00450">
    <property type="entry name" value="mnmE_trmE_thdF"/>
    <property type="match status" value="1"/>
</dbReference>
<comment type="subcellular location">
    <subcellularLocation>
        <location evidence="10">Cytoplasm</location>
    </subcellularLocation>
</comment>
<dbReference type="GO" id="GO:0005525">
    <property type="term" value="F:GTP binding"/>
    <property type="evidence" value="ECO:0007669"/>
    <property type="project" value="UniProtKB-UniRule"/>
</dbReference>
<proteinExistence type="inferred from homology"/>
<comment type="caution">
    <text evidence="10">Lacks conserved residue(s) required for the propagation of feature annotation.</text>
</comment>
<dbReference type="GO" id="GO:0005829">
    <property type="term" value="C:cytosol"/>
    <property type="evidence" value="ECO:0007669"/>
    <property type="project" value="TreeGrafter"/>
</dbReference>
<comment type="function">
    <text evidence="10">Exhibits a very high intrinsic GTPase hydrolysis rate. Involved in the addition of a carboxymethylaminomethyl (cmnm) group at the wobble position (U34) of certain tRNAs, forming tRNA-cmnm(5)s(2)U34.</text>
</comment>
<keyword evidence="7 10" id="KW-0460">Magnesium</keyword>
<feature type="binding site" evidence="10">
    <location>
        <position position="254"/>
    </location>
    <ligand>
        <name>K(+)</name>
        <dbReference type="ChEBI" id="CHEBI:29103"/>
    </ligand>
</feature>
<evidence type="ECO:0000256" key="1">
    <source>
        <dbReference type="ARBA" id="ARBA00011043"/>
    </source>
</evidence>
<dbReference type="EMBL" id="JACHFQ010000009">
    <property type="protein sequence ID" value="MBB5227267.1"/>
    <property type="molecule type" value="Genomic_DNA"/>
</dbReference>
<evidence type="ECO:0000256" key="9">
    <source>
        <dbReference type="ARBA" id="ARBA00023134"/>
    </source>
</evidence>
<comment type="subunit">
    <text evidence="10">Homodimer. Heterotetramer of two MnmE and two MnmG subunits.</text>
</comment>
<dbReference type="RefSeq" id="WP_184661334.1">
    <property type="nucleotide sequence ID" value="NZ_CP031518.1"/>
</dbReference>
<dbReference type="InterPro" id="IPR031168">
    <property type="entry name" value="G_TrmE"/>
</dbReference>
<evidence type="ECO:0000256" key="5">
    <source>
        <dbReference type="ARBA" id="ARBA00022741"/>
    </source>
</evidence>
<dbReference type="GO" id="GO:0003924">
    <property type="term" value="F:GTPase activity"/>
    <property type="evidence" value="ECO:0007669"/>
    <property type="project" value="UniProtKB-UniRule"/>
</dbReference>
<feature type="binding site" evidence="10">
    <location>
        <position position="252"/>
    </location>
    <ligand>
        <name>K(+)</name>
        <dbReference type="ChEBI" id="CHEBI:29103"/>
    </ligand>
</feature>
<dbReference type="InterPro" id="IPR027417">
    <property type="entry name" value="P-loop_NTPase"/>
</dbReference>
<comment type="caution">
    <text evidence="13">The sequence shown here is derived from an EMBL/GenBank/DDBJ whole genome shotgun (WGS) entry which is preliminary data.</text>
</comment>
<evidence type="ECO:0000256" key="2">
    <source>
        <dbReference type="ARBA" id="ARBA00022490"/>
    </source>
</evidence>
<dbReference type="PRINTS" id="PR00449">
    <property type="entry name" value="RASTRNSFRMNG"/>
</dbReference>
<keyword evidence="2 10" id="KW-0963">Cytoplasm</keyword>
<dbReference type="GO" id="GO:0030488">
    <property type="term" value="P:tRNA methylation"/>
    <property type="evidence" value="ECO:0007669"/>
    <property type="project" value="TreeGrafter"/>
</dbReference>
<keyword evidence="4 10" id="KW-0479">Metal-binding</keyword>
<keyword evidence="14" id="KW-1185">Reference proteome</keyword>
<dbReference type="PROSITE" id="PS51709">
    <property type="entry name" value="G_TRME"/>
    <property type="match status" value="1"/>
</dbReference>
<dbReference type="Proteomes" id="UP000518887">
    <property type="component" value="Unassembled WGS sequence"/>
</dbReference>
<dbReference type="CDD" id="cd14858">
    <property type="entry name" value="TrmE_N"/>
    <property type="match status" value="1"/>
</dbReference>
<keyword evidence="6 10" id="KW-0378">Hydrolase</keyword>
<feature type="binding site" evidence="10">
    <location>
        <position position="459"/>
    </location>
    <ligand>
        <name>(6S)-5-formyl-5,6,7,8-tetrahydrofolate</name>
        <dbReference type="ChEBI" id="CHEBI:57457"/>
    </ligand>
</feature>
<dbReference type="Gene3D" id="3.30.1360.120">
    <property type="entry name" value="Probable tRNA modification gtpase trme, domain 1"/>
    <property type="match status" value="1"/>
</dbReference>
<dbReference type="PANTHER" id="PTHR42714">
    <property type="entry name" value="TRNA MODIFICATION GTPASE GTPBP3"/>
    <property type="match status" value="1"/>
</dbReference>
<accession>A0A7W8LN90</accession>
<dbReference type="InterPro" id="IPR018948">
    <property type="entry name" value="GTP-bd_TrmE_N"/>
</dbReference>
<evidence type="ECO:0000256" key="6">
    <source>
        <dbReference type="ARBA" id="ARBA00022801"/>
    </source>
</evidence>
<evidence type="ECO:0000313" key="13">
    <source>
        <dbReference type="EMBL" id="MBB5227267.1"/>
    </source>
</evidence>
<dbReference type="InterPro" id="IPR006073">
    <property type="entry name" value="GTP-bd"/>
</dbReference>
<feature type="binding site" evidence="10">
    <location>
        <position position="89"/>
    </location>
    <ligand>
        <name>(6S)-5-formyl-5,6,7,8-tetrahydrofolate</name>
        <dbReference type="ChEBI" id="CHEBI:57457"/>
    </ligand>
</feature>
<feature type="binding site" evidence="10">
    <location>
        <position position="128"/>
    </location>
    <ligand>
        <name>(6S)-5-formyl-5,6,7,8-tetrahydrofolate</name>
        <dbReference type="ChEBI" id="CHEBI:57457"/>
    </ligand>
</feature>
<name>A0A7W8LN90_9SPIR</name>
<dbReference type="Pfam" id="PF12631">
    <property type="entry name" value="MnmE_helical"/>
    <property type="match status" value="1"/>
</dbReference>
<dbReference type="EC" id="3.6.-.-" evidence="10"/>
<dbReference type="Pfam" id="PF01926">
    <property type="entry name" value="MMR_HSR1"/>
    <property type="match status" value="1"/>
</dbReference>
<keyword evidence="9 10" id="KW-0342">GTP-binding</keyword>
<dbReference type="FunFam" id="3.40.50.300:FF:001376">
    <property type="entry name" value="tRNA modification GTPase MnmE"/>
    <property type="match status" value="1"/>
</dbReference>
<dbReference type="SUPFAM" id="SSF116878">
    <property type="entry name" value="TrmE connector domain"/>
    <property type="match status" value="1"/>
</dbReference>
<feature type="binding site" evidence="10">
    <location>
        <position position="258"/>
    </location>
    <ligand>
        <name>Mg(2+)</name>
        <dbReference type="ChEBI" id="CHEBI:18420"/>
    </ligand>
</feature>
<feature type="binding site" evidence="10">
    <location>
        <position position="233"/>
    </location>
    <ligand>
        <name>K(+)</name>
        <dbReference type="ChEBI" id="CHEBI:29103"/>
    </ligand>
</feature>
<dbReference type="GO" id="GO:0002098">
    <property type="term" value="P:tRNA wobble uridine modification"/>
    <property type="evidence" value="ECO:0007669"/>
    <property type="project" value="TreeGrafter"/>
</dbReference>